<dbReference type="InterPro" id="IPR048525">
    <property type="entry name" value="DDR1-2_DS-like"/>
</dbReference>
<sequence>MPQGERSSEEDSPDLRDNSYDGSEEGGWLSGGLGQLIDGHLGQDNFNADVFGHGKGKEAPVNISSNYYL</sequence>
<proteinExistence type="predicted"/>
<protein>
    <recommendedName>
        <fullName evidence="9">Discoidin domain-containing protein</fullName>
    </recommendedName>
</protein>
<evidence type="ECO:0000256" key="4">
    <source>
        <dbReference type="ARBA" id="ARBA00022989"/>
    </source>
</evidence>
<evidence type="ECO:0000256" key="3">
    <source>
        <dbReference type="ARBA" id="ARBA00022729"/>
    </source>
</evidence>
<keyword evidence="7" id="KW-0325">Glycoprotein</keyword>
<keyword evidence="4" id="KW-1133">Transmembrane helix</keyword>
<evidence type="ECO:0000256" key="1">
    <source>
        <dbReference type="ARBA" id="ARBA00004479"/>
    </source>
</evidence>
<organism evidence="10 11">
    <name type="scientific">Nezara viridula</name>
    <name type="common">Southern green stink bug</name>
    <name type="synonym">Cimex viridulus</name>
    <dbReference type="NCBI Taxonomy" id="85310"/>
    <lineage>
        <taxon>Eukaryota</taxon>
        <taxon>Metazoa</taxon>
        <taxon>Ecdysozoa</taxon>
        <taxon>Arthropoda</taxon>
        <taxon>Hexapoda</taxon>
        <taxon>Insecta</taxon>
        <taxon>Pterygota</taxon>
        <taxon>Neoptera</taxon>
        <taxon>Paraneoptera</taxon>
        <taxon>Hemiptera</taxon>
        <taxon>Heteroptera</taxon>
        <taxon>Panheteroptera</taxon>
        <taxon>Pentatomomorpha</taxon>
        <taxon>Pentatomoidea</taxon>
        <taxon>Pentatomidae</taxon>
        <taxon>Pentatominae</taxon>
        <taxon>Nezara</taxon>
    </lineage>
</organism>
<evidence type="ECO:0000256" key="8">
    <source>
        <dbReference type="SAM" id="MobiDB-lite"/>
    </source>
</evidence>
<feature type="region of interest" description="Disordered" evidence="8">
    <location>
        <begin position="1"/>
        <end position="34"/>
    </location>
</feature>
<evidence type="ECO:0000256" key="6">
    <source>
        <dbReference type="ARBA" id="ARBA00023157"/>
    </source>
</evidence>
<accession>A0A9P0H4Y1</accession>
<reference evidence="10" key="1">
    <citation type="submission" date="2022-01" db="EMBL/GenBank/DDBJ databases">
        <authorList>
            <person name="King R."/>
        </authorList>
    </citation>
    <scope>NUCLEOTIDE SEQUENCE</scope>
</reference>
<feature type="domain" description="Discoidin" evidence="9">
    <location>
        <begin position="1"/>
        <end position="51"/>
    </location>
</feature>
<keyword evidence="3" id="KW-0732">Signal</keyword>
<dbReference type="Pfam" id="PF21114">
    <property type="entry name" value="DDR1-2_DS-like"/>
    <property type="match status" value="1"/>
</dbReference>
<evidence type="ECO:0000256" key="2">
    <source>
        <dbReference type="ARBA" id="ARBA00022692"/>
    </source>
</evidence>
<evidence type="ECO:0000256" key="5">
    <source>
        <dbReference type="ARBA" id="ARBA00023136"/>
    </source>
</evidence>
<dbReference type="EMBL" id="OV725079">
    <property type="protein sequence ID" value="CAH1395207.1"/>
    <property type="molecule type" value="Genomic_DNA"/>
</dbReference>
<gene>
    <name evidence="10" type="ORF">NEZAVI_LOCUS5519</name>
</gene>
<dbReference type="AlphaFoldDB" id="A0A9P0H4Y1"/>
<feature type="compositionally biased region" description="Basic and acidic residues" evidence="8">
    <location>
        <begin position="1"/>
        <end position="19"/>
    </location>
</feature>
<comment type="subcellular location">
    <subcellularLocation>
        <location evidence="1">Membrane</location>
        <topology evidence="1">Single-pass type I membrane protein</topology>
    </subcellularLocation>
</comment>
<keyword evidence="11" id="KW-1185">Reference proteome</keyword>
<dbReference type="Gene3D" id="2.60.120.1190">
    <property type="match status" value="1"/>
</dbReference>
<dbReference type="OrthoDB" id="6071166at2759"/>
<evidence type="ECO:0000313" key="10">
    <source>
        <dbReference type="EMBL" id="CAH1395207.1"/>
    </source>
</evidence>
<dbReference type="Proteomes" id="UP001152798">
    <property type="component" value="Chromosome 3"/>
</dbReference>
<evidence type="ECO:0000259" key="9">
    <source>
        <dbReference type="Pfam" id="PF21114"/>
    </source>
</evidence>
<keyword evidence="2" id="KW-0812">Transmembrane</keyword>
<keyword evidence="5" id="KW-0472">Membrane</keyword>
<name>A0A9P0H4Y1_NEZVI</name>
<dbReference type="GO" id="GO:0016020">
    <property type="term" value="C:membrane"/>
    <property type="evidence" value="ECO:0007669"/>
    <property type="project" value="UniProtKB-SubCell"/>
</dbReference>
<evidence type="ECO:0000256" key="7">
    <source>
        <dbReference type="ARBA" id="ARBA00023180"/>
    </source>
</evidence>
<evidence type="ECO:0000313" key="11">
    <source>
        <dbReference type="Proteomes" id="UP001152798"/>
    </source>
</evidence>
<keyword evidence="6" id="KW-1015">Disulfide bond</keyword>